<evidence type="ECO:0000313" key="1">
    <source>
        <dbReference type="EMBL" id="MFD0870022.1"/>
    </source>
</evidence>
<dbReference type="EMBL" id="JBHTIU010000039">
    <property type="protein sequence ID" value="MFD0870022.1"/>
    <property type="molecule type" value="Genomic_DNA"/>
</dbReference>
<sequence length="69" mass="8038">MTARWQYRTTTETDVLADWGEQGWELVSVVLVDGREKLYFKKPAPSIREQITLEQRNQVIGGGKEDERK</sequence>
<name>A0ABW3D949_9BACL</name>
<dbReference type="RefSeq" id="WP_144931900.1">
    <property type="nucleotide sequence ID" value="NZ_JBHTIU010000039.1"/>
</dbReference>
<evidence type="ECO:0000313" key="2">
    <source>
        <dbReference type="Proteomes" id="UP001597120"/>
    </source>
</evidence>
<protein>
    <recommendedName>
        <fullName evidence="3">DUF4177 domain-containing protein</fullName>
    </recommendedName>
</protein>
<comment type="caution">
    <text evidence="1">The sequence shown here is derived from an EMBL/GenBank/DDBJ whole genome shotgun (WGS) entry which is preliminary data.</text>
</comment>
<gene>
    <name evidence="1" type="ORF">ACFQ03_12750</name>
</gene>
<accession>A0ABW3D949</accession>
<dbReference type="Proteomes" id="UP001597120">
    <property type="component" value="Unassembled WGS sequence"/>
</dbReference>
<proteinExistence type="predicted"/>
<reference evidence="2" key="1">
    <citation type="journal article" date="2019" name="Int. J. Syst. Evol. Microbiol.">
        <title>The Global Catalogue of Microorganisms (GCM) 10K type strain sequencing project: providing services to taxonomists for standard genome sequencing and annotation.</title>
        <authorList>
            <consortium name="The Broad Institute Genomics Platform"/>
            <consortium name="The Broad Institute Genome Sequencing Center for Infectious Disease"/>
            <person name="Wu L."/>
            <person name="Ma J."/>
        </authorList>
    </citation>
    <scope>NUCLEOTIDE SEQUENCE [LARGE SCALE GENOMIC DNA]</scope>
    <source>
        <strain evidence="2">CCUG 57263</strain>
    </source>
</reference>
<keyword evidence="2" id="KW-1185">Reference proteome</keyword>
<evidence type="ECO:0008006" key="3">
    <source>
        <dbReference type="Google" id="ProtNLM"/>
    </source>
</evidence>
<organism evidence="1 2">
    <name type="scientific">Paenibacillus residui</name>
    <dbReference type="NCBI Taxonomy" id="629724"/>
    <lineage>
        <taxon>Bacteria</taxon>
        <taxon>Bacillati</taxon>
        <taxon>Bacillota</taxon>
        <taxon>Bacilli</taxon>
        <taxon>Bacillales</taxon>
        <taxon>Paenibacillaceae</taxon>
        <taxon>Paenibacillus</taxon>
    </lineage>
</organism>